<evidence type="ECO:0000313" key="2">
    <source>
        <dbReference type="Proteomes" id="UP000182624"/>
    </source>
</evidence>
<sequence>MIKPTLLSPEESKINDKVWELRIKYNTLDAFTENLDDSIFNYSVEDFKKITKAFKTPSEYALALADMHDYIENGLDVPQELYEKIQKVRKDFSKKLVK</sequence>
<keyword evidence="2" id="KW-1185">Reference proteome</keyword>
<dbReference type="Proteomes" id="UP000182624">
    <property type="component" value="Unassembled WGS sequence"/>
</dbReference>
<proteinExistence type="predicted"/>
<reference evidence="2" key="1">
    <citation type="submission" date="2016-10" db="EMBL/GenBank/DDBJ databases">
        <authorList>
            <person name="Varghese N."/>
            <person name="Submissions S."/>
        </authorList>
    </citation>
    <scope>NUCLEOTIDE SEQUENCE [LARGE SCALE GENOMIC DNA]</scope>
    <source>
        <strain evidence="2">P18</strain>
    </source>
</reference>
<accession>A0A1I5XWK2</accession>
<evidence type="ECO:0000313" key="1">
    <source>
        <dbReference type="EMBL" id="SFQ36304.1"/>
    </source>
</evidence>
<dbReference type="EMBL" id="FOXO01000038">
    <property type="protein sequence ID" value="SFQ36304.1"/>
    <property type="molecule type" value="Genomic_DNA"/>
</dbReference>
<gene>
    <name evidence="1" type="ORF">SAMN04487928_13811</name>
</gene>
<dbReference type="RefSeq" id="WP_074891542.1">
    <property type="nucleotide sequence ID" value="NZ_FOXO01000038.1"/>
</dbReference>
<name>A0A1I5XWK2_9FIRM</name>
<protein>
    <submittedName>
        <fullName evidence="1">Uncharacterized protein</fullName>
    </submittedName>
</protein>
<organism evidence="1 2">
    <name type="scientific">Butyrivibrio proteoclasticus</name>
    <dbReference type="NCBI Taxonomy" id="43305"/>
    <lineage>
        <taxon>Bacteria</taxon>
        <taxon>Bacillati</taxon>
        <taxon>Bacillota</taxon>
        <taxon>Clostridia</taxon>
        <taxon>Lachnospirales</taxon>
        <taxon>Lachnospiraceae</taxon>
        <taxon>Butyrivibrio</taxon>
    </lineage>
</organism>
<dbReference type="AlphaFoldDB" id="A0A1I5XWK2"/>